<dbReference type="OrthoDB" id="416119at2759"/>
<feature type="compositionally biased region" description="Basic and acidic residues" evidence="1">
    <location>
        <begin position="97"/>
        <end position="106"/>
    </location>
</feature>
<comment type="caution">
    <text evidence="2">The sequence shown here is derived from an EMBL/GenBank/DDBJ whole genome shotgun (WGS) entry which is preliminary data.</text>
</comment>
<dbReference type="AlphaFoldDB" id="A0A9P5Q2Z1"/>
<feature type="compositionally biased region" description="Polar residues" evidence="1">
    <location>
        <begin position="174"/>
        <end position="186"/>
    </location>
</feature>
<name>A0A9P5Q2Z1_9AGAR</name>
<accession>A0A9P5Q2Z1</accession>
<dbReference type="Gene3D" id="3.60.10.10">
    <property type="entry name" value="Endonuclease/exonuclease/phosphatase"/>
    <property type="match status" value="1"/>
</dbReference>
<dbReference type="Proteomes" id="UP000772434">
    <property type="component" value="Unassembled WGS sequence"/>
</dbReference>
<evidence type="ECO:0000256" key="1">
    <source>
        <dbReference type="SAM" id="MobiDB-lite"/>
    </source>
</evidence>
<reference evidence="2" key="1">
    <citation type="submission" date="2020-11" db="EMBL/GenBank/DDBJ databases">
        <authorList>
            <consortium name="DOE Joint Genome Institute"/>
            <person name="Ahrendt S."/>
            <person name="Riley R."/>
            <person name="Andreopoulos W."/>
            <person name="Labutti K."/>
            <person name="Pangilinan J."/>
            <person name="Ruiz-Duenas F.J."/>
            <person name="Barrasa J.M."/>
            <person name="Sanchez-Garcia M."/>
            <person name="Camarero S."/>
            <person name="Miyauchi S."/>
            <person name="Serrano A."/>
            <person name="Linde D."/>
            <person name="Babiker R."/>
            <person name="Drula E."/>
            <person name="Ayuso-Fernandez I."/>
            <person name="Pacheco R."/>
            <person name="Padilla G."/>
            <person name="Ferreira P."/>
            <person name="Barriuso J."/>
            <person name="Kellner H."/>
            <person name="Castanera R."/>
            <person name="Alfaro M."/>
            <person name="Ramirez L."/>
            <person name="Pisabarro A.G."/>
            <person name="Kuo A."/>
            <person name="Tritt A."/>
            <person name="Lipzen A."/>
            <person name="He G."/>
            <person name="Yan M."/>
            <person name="Ng V."/>
            <person name="Cullen D."/>
            <person name="Martin F."/>
            <person name="Rosso M.-N."/>
            <person name="Henrissat B."/>
            <person name="Hibbett D."/>
            <person name="Martinez A.T."/>
            <person name="Grigoriev I.V."/>
        </authorList>
    </citation>
    <scope>NUCLEOTIDE SEQUENCE</scope>
    <source>
        <strain evidence="2">AH 40177</strain>
    </source>
</reference>
<keyword evidence="3" id="KW-1185">Reference proteome</keyword>
<sequence length="304" mass="32969">MPSLLNQNNSELLLPKPEIWKKSSPNGDRTGGGFLAWGPSASSPGLPLCCWRNPQLGVELTVHGEALSRTTLLTIVISRASGSGDPDTVASSAGVDDGNRRDEDMAQTRATQDAWCRPGGTDGGSGAHGATLSVHSVRTTTAPQLDQNIDGQALNQPMIPNTNPPPNNGEHALNRQTNPVRTQNPPTAARRKVSCKLKTKASIKIVALNTRGNKFMDINQLIRDHRIGILLVGEAHLDQQREQDITNLFSSKMEILYSKLPDTPNKAGVAFVLNKRLTNTQDVTVHEVIQGHAILLETNWHNEE</sequence>
<evidence type="ECO:0000313" key="2">
    <source>
        <dbReference type="EMBL" id="KAF9073137.1"/>
    </source>
</evidence>
<feature type="region of interest" description="Disordered" evidence="1">
    <location>
        <begin position="80"/>
        <end position="127"/>
    </location>
</feature>
<protein>
    <submittedName>
        <fullName evidence="2">Uncharacterized protein</fullName>
    </submittedName>
</protein>
<dbReference type="InterPro" id="IPR036691">
    <property type="entry name" value="Endo/exonu/phosph_ase_sf"/>
</dbReference>
<feature type="region of interest" description="Disordered" evidence="1">
    <location>
        <begin position="156"/>
        <end position="192"/>
    </location>
</feature>
<dbReference type="EMBL" id="JADNRY010000020">
    <property type="protein sequence ID" value="KAF9073137.1"/>
    <property type="molecule type" value="Genomic_DNA"/>
</dbReference>
<evidence type="ECO:0000313" key="3">
    <source>
        <dbReference type="Proteomes" id="UP000772434"/>
    </source>
</evidence>
<gene>
    <name evidence="2" type="ORF">BDP27DRAFT_1417594</name>
</gene>
<organism evidence="2 3">
    <name type="scientific">Rhodocollybia butyracea</name>
    <dbReference type="NCBI Taxonomy" id="206335"/>
    <lineage>
        <taxon>Eukaryota</taxon>
        <taxon>Fungi</taxon>
        <taxon>Dikarya</taxon>
        <taxon>Basidiomycota</taxon>
        <taxon>Agaricomycotina</taxon>
        <taxon>Agaricomycetes</taxon>
        <taxon>Agaricomycetidae</taxon>
        <taxon>Agaricales</taxon>
        <taxon>Marasmiineae</taxon>
        <taxon>Omphalotaceae</taxon>
        <taxon>Rhodocollybia</taxon>
    </lineage>
</organism>
<proteinExistence type="predicted"/>